<dbReference type="EMBL" id="FNHE01000005">
    <property type="protein sequence ID" value="SDM41189.1"/>
    <property type="molecule type" value="Genomic_DNA"/>
</dbReference>
<gene>
    <name evidence="2" type="ORF">SAMN05660642_02444</name>
</gene>
<protein>
    <submittedName>
        <fullName evidence="2">Prevent-host-death family protein</fullName>
    </submittedName>
</protein>
<dbReference type="InterPro" id="IPR036165">
    <property type="entry name" value="YefM-like_sf"/>
</dbReference>
<reference evidence="3" key="1">
    <citation type="submission" date="2016-10" db="EMBL/GenBank/DDBJ databases">
        <authorList>
            <person name="Varghese N."/>
            <person name="Submissions S."/>
        </authorList>
    </citation>
    <scope>NUCLEOTIDE SEQUENCE [LARGE SCALE GENOMIC DNA]</scope>
    <source>
        <strain evidence="3">DSM 45419</strain>
    </source>
</reference>
<sequence>MSHPGSPRGTPLESYRWPTIVGMRVASRELRNDTAGVLRRAAAGEVVEVTVNGEAVAELGPIREQRSHWTPRAVFAARLARAQADPALREDLRALTGDTDELGPIR</sequence>
<dbReference type="NCBIfam" id="TIGR01552">
    <property type="entry name" value="phd_fam"/>
    <property type="match status" value="1"/>
</dbReference>
<dbReference type="AlphaFoldDB" id="A0A1G9T0E6"/>
<evidence type="ECO:0000256" key="1">
    <source>
        <dbReference type="ARBA" id="ARBA00009981"/>
    </source>
</evidence>
<proteinExistence type="inferred from homology"/>
<dbReference type="SUPFAM" id="SSF143120">
    <property type="entry name" value="YefM-like"/>
    <property type="match status" value="1"/>
</dbReference>
<evidence type="ECO:0000313" key="2">
    <source>
        <dbReference type="EMBL" id="SDM41189.1"/>
    </source>
</evidence>
<evidence type="ECO:0000313" key="3">
    <source>
        <dbReference type="Proteomes" id="UP000198680"/>
    </source>
</evidence>
<accession>A0A1G9T0E6</accession>
<organism evidence="2 3">
    <name type="scientific">Geodermatophilus siccatus</name>
    <dbReference type="NCBI Taxonomy" id="1137991"/>
    <lineage>
        <taxon>Bacteria</taxon>
        <taxon>Bacillati</taxon>
        <taxon>Actinomycetota</taxon>
        <taxon>Actinomycetes</taxon>
        <taxon>Geodermatophilales</taxon>
        <taxon>Geodermatophilaceae</taxon>
        <taxon>Geodermatophilus</taxon>
    </lineage>
</organism>
<comment type="similarity">
    <text evidence="1">Belongs to the phD/YefM antitoxin family.</text>
</comment>
<dbReference type="STRING" id="1137991.SAMN05660642_02444"/>
<name>A0A1G9T0E6_9ACTN</name>
<dbReference type="Proteomes" id="UP000198680">
    <property type="component" value="Unassembled WGS sequence"/>
</dbReference>
<keyword evidence="3" id="KW-1185">Reference proteome</keyword>